<protein>
    <submittedName>
        <fullName evidence="2">Uncharacterized protein</fullName>
    </submittedName>
</protein>
<evidence type="ECO:0000313" key="3">
    <source>
        <dbReference type="Proteomes" id="UP001154420"/>
    </source>
</evidence>
<accession>A0A9X5BFA5</accession>
<comment type="caution">
    <text evidence="2">The sequence shown here is derived from an EMBL/GenBank/DDBJ whole genome shotgun (WGS) entry which is preliminary data.</text>
</comment>
<keyword evidence="3" id="KW-1185">Reference proteome</keyword>
<keyword evidence="1" id="KW-0175">Coiled coil</keyword>
<dbReference type="Proteomes" id="UP001154420">
    <property type="component" value="Unassembled WGS sequence"/>
</dbReference>
<reference evidence="2" key="1">
    <citation type="submission" date="2018-09" db="EMBL/GenBank/DDBJ databases">
        <title>Murine metabolic-syndrome-specific gut microbial biobank.</title>
        <authorList>
            <person name="Liu C."/>
        </authorList>
    </citation>
    <scope>NUCLEOTIDE SEQUENCE</scope>
    <source>
        <strain evidence="2">D42-62</strain>
    </source>
</reference>
<name>A0A9X5BFA5_9FIRM</name>
<evidence type="ECO:0000313" key="2">
    <source>
        <dbReference type="EMBL" id="NBJ92582.1"/>
    </source>
</evidence>
<gene>
    <name evidence="2" type="ORF">D5281_08225</name>
</gene>
<organism evidence="2 3">
    <name type="scientific">Parablautia muri</name>
    <dbReference type="NCBI Taxonomy" id="2320879"/>
    <lineage>
        <taxon>Bacteria</taxon>
        <taxon>Bacillati</taxon>
        <taxon>Bacillota</taxon>
        <taxon>Clostridia</taxon>
        <taxon>Lachnospirales</taxon>
        <taxon>Lachnospiraceae</taxon>
        <taxon>Parablautia</taxon>
    </lineage>
</organism>
<proteinExistence type="predicted"/>
<sequence length="302" mass="35536">MDWVMDMKDMKTNEGFFEYFAYEKGERNAKQERCLEDVFQAIRVYFQSGIENFCLQELVKSEISINESYAALLKVFSKVCENSEESSIVIIETLNDVVYLSQLKRVLSEYYKERKRREEKEQFKRAQQKYQELYKITDIASKGSVELKVVVETVPIKQRRLKNIINANATLFTMREQKKEMFLSLTPTGKRFHNVVKLPDAIEMQECQKMIYKECSDVLKNITYYIESEKIESRIPQWSGLTMQQNKALEQRYNMVLKSINACKSKSRTTFNIGLKDNFDSYNKILEANYGDGNGKKRIISK</sequence>
<evidence type="ECO:0000256" key="1">
    <source>
        <dbReference type="SAM" id="Coils"/>
    </source>
</evidence>
<dbReference type="AlphaFoldDB" id="A0A9X5BFA5"/>
<feature type="coiled-coil region" evidence="1">
    <location>
        <begin position="100"/>
        <end position="136"/>
    </location>
</feature>
<dbReference type="EMBL" id="QZDT01000009">
    <property type="protein sequence ID" value="NBJ92582.1"/>
    <property type="molecule type" value="Genomic_DNA"/>
</dbReference>